<keyword evidence="4" id="KW-0489">Methyltransferase</keyword>
<feature type="region of interest" description="Disordered" evidence="2">
    <location>
        <begin position="1"/>
        <end position="91"/>
    </location>
</feature>
<dbReference type="GO" id="GO:0008168">
    <property type="term" value="F:methyltransferase activity"/>
    <property type="evidence" value="ECO:0007669"/>
    <property type="project" value="UniProtKB-KW"/>
</dbReference>
<evidence type="ECO:0000256" key="1">
    <source>
        <dbReference type="PROSITE-ProRule" id="PRU00047"/>
    </source>
</evidence>
<dbReference type="EMBL" id="CAXAMM010024758">
    <property type="protein sequence ID" value="CAK9055939.1"/>
    <property type="molecule type" value="Genomic_DNA"/>
</dbReference>
<dbReference type="InterPro" id="IPR001878">
    <property type="entry name" value="Znf_CCHC"/>
</dbReference>
<dbReference type="PANTHER" id="PTHR46978:SF1">
    <property type="entry name" value="ZINC KNUCKLE (CCHC-TYPE) FAMILY PROTEIN"/>
    <property type="match status" value="1"/>
</dbReference>
<proteinExistence type="predicted"/>
<keyword evidence="1" id="KW-0862">Zinc</keyword>
<organism evidence="4 5">
    <name type="scientific">Durusdinium trenchii</name>
    <dbReference type="NCBI Taxonomy" id="1381693"/>
    <lineage>
        <taxon>Eukaryota</taxon>
        <taxon>Sar</taxon>
        <taxon>Alveolata</taxon>
        <taxon>Dinophyceae</taxon>
        <taxon>Suessiales</taxon>
        <taxon>Symbiodiniaceae</taxon>
        <taxon>Durusdinium</taxon>
    </lineage>
</organism>
<name>A0ABP0MYX7_9DINO</name>
<feature type="compositionally biased region" description="Basic and acidic residues" evidence="2">
    <location>
        <begin position="44"/>
        <end position="56"/>
    </location>
</feature>
<dbReference type="PANTHER" id="PTHR46978">
    <property type="entry name" value="ZINC KNUCKLE (CCHC-TYPE) FAMILY PROTEIN"/>
    <property type="match status" value="1"/>
</dbReference>
<keyword evidence="1" id="KW-0863">Zinc-finger</keyword>
<feature type="compositionally biased region" description="Low complexity" evidence="2">
    <location>
        <begin position="78"/>
        <end position="91"/>
    </location>
</feature>
<protein>
    <submittedName>
        <fullName evidence="4">Protein AIR2 (Arginine methyltransferase-interacting RING finger protein 2)</fullName>
    </submittedName>
</protein>
<dbReference type="SMART" id="SM00343">
    <property type="entry name" value="ZnF_C2HC"/>
    <property type="match status" value="4"/>
</dbReference>
<dbReference type="SUPFAM" id="SSF57756">
    <property type="entry name" value="Retrovirus zinc finger-like domains"/>
    <property type="match status" value="1"/>
</dbReference>
<dbReference type="GO" id="GO:0032259">
    <property type="term" value="P:methylation"/>
    <property type="evidence" value="ECO:0007669"/>
    <property type="project" value="UniProtKB-KW"/>
</dbReference>
<comment type="caution">
    <text evidence="4">The sequence shown here is derived from an EMBL/GenBank/DDBJ whole genome shotgun (WGS) entry which is preliminary data.</text>
</comment>
<evidence type="ECO:0000256" key="2">
    <source>
        <dbReference type="SAM" id="MobiDB-lite"/>
    </source>
</evidence>
<evidence type="ECO:0000313" key="5">
    <source>
        <dbReference type="Proteomes" id="UP001642464"/>
    </source>
</evidence>
<evidence type="ECO:0000259" key="3">
    <source>
        <dbReference type="PROSITE" id="PS50158"/>
    </source>
</evidence>
<evidence type="ECO:0000313" key="4">
    <source>
        <dbReference type="EMBL" id="CAK9055939.1"/>
    </source>
</evidence>
<dbReference type="PROSITE" id="PS50158">
    <property type="entry name" value="ZF_CCHC"/>
    <property type="match status" value="2"/>
</dbReference>
<keyword evidence="1" id="KW-0479">Metal-binding</keyword>
<dbReference type="Gene3D" id="4.10.60.10">
    <property type="entry name" value="Zinc finger, CCHC-type"/>
    <property type="match status" value="2"/>
</dbReference>
<feature type="domain" description="CCHC-type" evidence="3">
    <location>
        <begin position="301"/>
        <end position="315"/>
    </location>
</feature>
<feature type="domain" description="CCHC-type" evidence="3">
    <location>
        <begin position="283"/>
        <end position="298"/>
    </location>
</feature>
<gene>
    <name evidence="4" type="ORF">SCF082_LOCUS30191</name>
</gene>
<accession>A0ABP0MYX7</accession>
<reference evidence="4 5" key="1">
    <citation type="submission" date="2024-02" db="EMBL/GenBank/DDBJ databases">
        <authorList>
            <person name="Chen Y."/>
            <person name="Shah S."/>
            <person name="Dougan E. K."/>
            <person name="Thang M."/>
            <person name="Chan C."/>
        </authorList>
    </citation>
    <scope>NUCLEOTIDE SEQUENCE [LARGE SCALE GENOMIC DNA]</scope>
</reference>
<feature type="region of interest" description="Disordered" evidence="2">
    <location>
        <begin position="166"/>
        <end position="202"/>
    </location>
</feature>
<keyword evidence="4" id="KW-0808">Transferase</keyword>
<dbReference type="InterPro" id="IPR036875">
    <property type="entry name" value="Znf_CCHC_sf"/>
</dbReference>
<keyword evidence="5" id="KW-1185">Reference proteome</keyword>
<dbReference type="Proteomes" id="UP001642464">
    <property type="component" value="Unassembled WGS sequence"/>
</dbReference>
<sequence length="437" mass="46047">MDALDDLPEGMGAGQSVAEEGVPPTSQGSEEAAALGPQLSSPKTNEESSVHRHEVEAANEAETAEVAEAAEATEADAEASSNKAESAQAAEAVEADAKVTMQVAPSEAETAEVAEAAEAAEADAEEVELSITEDPAGIELTNDAAEAEEELLFTIDAAGEALMTDSAKSNDGEGLASAAEVPETDEKKPDEETGEAAEADSKPEAACSTCGLFGHDAPACPFAHPEDIDLGDLEESDSDDELAELYPLFSRYVQQHIGALTPKDRKGLTGGGRYFGQEKQQACWACAETGHDANDCPDKGCFFCSKKGHESRDCPHKALRCSHCQLRGHAPVSCPTLATMRLADFSHVRCMRCGILGHPNCGAAPKAPDTQVMPQAPSAQEEADKQRLLQQIAAGRARTRAWDTAPWREKPDLQVPKAKVAKVSKADVPVPDLMICD</sequence>